<evidence type="ECO:0000313" key="3">
    <source>
        <dbReference type="Proteomes" id="UP000242857"/>
    </source>
</evidence>
<dbReference type="EMBL" id="FQUK01000028">
    <property type="protein sequence ID" value="SHF06161.1"/>
    <property type="molecule type" value="Genomic_DNA"/>
</dbReference>
<dbReference type="NCBIfam" id="TIGR02447">
    <property type="entry name" value="yiiD_Cterm"/>
    <property type="match status" value="1"/>
</dbReference>
<keyword evidence="3" id="KW-1185">Reference proteome</keyword>
<name>A0A1M4YK96_9GAMM</name>
<accession>A0A1M4YK96</accession>
<feature type="domain" description="Thioesterase putative" evidence="1">
    <location>
        <begin position="20"/>
        <end position="152"/>
    </location>
</feature>
<dbReference type="AlphaFoldDB" id="A0A1M4YK96"/>
<dbReference type="OrthoDB" id="572024at2"/>
<dbReference type="SUPFAM" id="SSF54637">
    <property type="entry name" value="Thioesterase/thiol ester dehydrase-isomerase"/>
    <property type="match status" value="1"/>
</dbReference>
<dbReference type="STRING" id="213588.SAMN02745204_01706"/>
<protein>
    <submittedName>
        <fullName evidence="2">Thioesterase domain-containing protein, putative</fullName>
    </submittedName>
</protein>
<gene>
    <name evidence="2" type="ORF">SAMN02745204_01706</name>
</gene>
<proteinExistence type="predicted"/>
<sequence>MQTSTDAAALAALIRHLEAMPPVAALQPRLLDWQPGRLRLGAPLQANINDKGCAFGGSLTSLMTLAGWGLVTLTLERAGLHADVFVADSQVRYLRPVFEDLDAQAQFEDPALADTLLHGLRTQGRGQAMVQAQVRLADGRSAATFSGRYVAIARTD</sequence>
<dbReference type="Gene3D" id="3.10.129.10">
    <property type="entry name" value="Hotdog Thioesterase"/>
    <property type="match status" value="1"/>
</dbReference>
<dbReference type="InterPro" id="IPR012660">
    <property type="entry name" value="YiiD_C"/>
</dbReference>
<dbReference type="Proteomes" id="UP000242857">
    <property type="component" value="Unassembled WGS sequence"/>
</dbReference>
<dbReference type="Pfam" id="PF09500">
    <property type="entry name" value="YiiD_C"/>
    <property type="match status" value="1"/>
</dbReference>
<evidence type="ECO:0000313" key="2">
    <source>
        <dbReference type="EMBL" id="SHF06161.1"/>
    </source>
</evidence>
<organism evidence="2 3">
    <name type="scientific">Thermomonas hydrothermalis</name>
    <dbReference type="NCBI Taxonomy" id="213588"/>
    <lineage>
        <taxon>Bacteria</taxon>
        <taxon>Pseudomonadati</taxon>
        <taxon>Pseudomonadota</taxon>
        <taxon>Gammaproteobacteria</taxon>
        <taxon>Lysobacterales</taxon>
        <taxon>Lysobacteraceae</taxon>
        <taxon>Thermomonas</taxon>
    </lineage>
</organism>
<reference evidence="3" key="1">
    <citation type="submission" date="2016-11" db="EMBL/GenBank/DDBJ databases">
        <authorList>
            <person name="Varghese N."/>
            <person name="Submissions S."/>
        </authorList>
    </citation>
    <scope>NUCLEOTIDE SEQUENCE [LARGE SCALE GENOMIC DNA]</scope>
    <source>
        <strain evidence="3">DSM 14834</strain>
    </source>
</reference>
<evidence type="ECO:0000259" key="1">
    <source>
        <dbReference type="Pfam" id="PF09500"/>
    </source>
</evidence>
<dbReference type="RefSeq" id="WP_072756167.1">
    <property type="nucleotide sequence ID" value="NZ_FQUK01000028.1"/>
</dbReference>
<dbReference type="InterPro" id="IPR029069">
    <property type="entry name" value="HotDog_dom_sf"/>
</dbReference>